<dbReference type="Proteomes" id="UP000500791">
    <property type="component" value="Chromosome"/>
</dbReference>
<evidence type="ECO:0000313" key="2">
    <source>
        <dbReference type="EMBL" id="QIK42004.1"/>
    </source>
</evidence>
<dbReference type="InterPro" id="IPR011213">
    <property type="entry name" value="NMN_biosyn"/>
</dbReference>
<dbReference type="InterPro" id="IPR036390">
    <property type="entry name" value="WH_DNA-bd_sf"/>
</dbReference>
<dbReference type="Gene3D" id="1.10.10.10">
    <property type="entry name" value="Winged helix-like DNA-binding domain superfamily/Winged helix DNA-binding domain"/>
    <property type="match status" value="1"/>
</dbReference>
<dbReference type="Pfam" id="PF21906">
    <property type="entry name" value="WHD_NrtR"/>
    <property type="match status" value="1"/>
</dbReference>
<evidence type="ECO:0000259" key="1">
    <source>
        <dbReference type="Pfam" id="PF21906"/>
    </source>
</evidence>
<name>A0A6G7VPS7_9RHOB</name>
<organism evidence="2 3">
    <name type="scientific">Pontivivens nitratireducens</name>
    <dbReference type="NCBI Taxonomy" id="2758038"/>
    <lineage>
        <taxon>Bacteria</taxon>
        <taxon>Pseudomonadati</taxon>
        <taxon>Pseudomonadota</taxon>
        <taxon>Alphaproteobacteria</taxon>
        <taxon>Rhodobacterales</taxon>
        <taxon>Paracoccaceae</taxon>
        <taxon>Pontivivens</taxon>
    </lineage>
</organism>
<dbReference type="SUPFAM" id="SSF46785">
    <property type="entry name" value="Winged helix' DNA-binding domain"/>
    <property type="match status" value="1"/>
</dbReference>
<reference evidence="2 3" key="1">
    <citation type="submission" date="2020-03" db="EMBL/GenBank/DDBJ databases">
        <title>Complete genome sequence of Monaibacterium sp. ALG8 with diverse plasmids.</title>
        <authorList>
            <person name="Sun C."/>
        </authorList>
    </citation>
    <scope>NUCLEOTIDE SEQUENCE [LARGE SCALE GENOMIC DNA]</scope>
    <source>
        <strain evidence="2 3">ALG8</strain>
    </source>
</reference>
<feature type="domain" description="NrtR DNA-binding winged helix" evidence="1">
    <location>
        <begin position="230"/>
        <end position="289"/>
    </location>
</feature>
<dbReference type="KEGG" id="mon:G8E03_03960"/>
<sequence length="310" mass="35370">MRTAYGRDVSREIELGLSAVLVGVIEGEHRAVPHVLTLPGPELPTRAFDPERHGTLEMSLRDWVESDTGHTLSHVEQLYTFGDRAGGEGAHHVSIGYLAIVPGRERLKGQDWRAWAQFFPWEDRREGVPPTLTDLLEPRLRQWANTSNKRDRLRLSFGLEGHPWRDELVLERYELLYEAGLVAEYFNDRGQPVPAELAGTGRPMPRDHRRILATGIGRLRAKLKYRPVLFELMRETFTLFELQSAAEAVSGQLLHKQNFRRMMMQSGLIEPTGAQTSRRGGRPASEYRFAAEAEWERRVSPVRFGGARVR</sequence>
<accession>A0A6G7VPS7</accession>
<dbReference type="InterPro" id="IPR036388">
    <property type="entry name" value="WH-like_DNA-bd_sf"/>
</dbReference>
<dbReference type="Gene3D" id="3.90.79.10">
    <property type="entry name" value="Nucleoside Triphosphate Pyrophosphohydrolase"/>
    <property type="match status" value="1"/>
</dbReference>
<evidence type="ECO:0000313" key="3">
    <source>
        <dbReference type="Proteomes" id="UP000500791"/>
    </source>
</evidence>
<dbReference type="InterPro" id="IPR054105">
    <property type="entry name" value="WHD_NrtR"/>
</dbReference>
<proteinExistence type="predicted"/>
<protein>
    <submittedName>
        <fullName evidence="2">NAD regulator</fullName>
    </submittedName>
</protein>
<dbReference type="SUPFAM" id="SSF55811">
    <property type="entry name" value="Nudix"/>
    <property type="match status" value="1"/>
</dbReference>
<keyword evidence="3" id="KW-1185">Reference proteome</keyword>
<gene>
    <name evidence="2" type="ORF">G8E03_03960</name>
</gene>
<dbReference type="PIRSF" id="PIRSF019423">
    <property type="entry name" value="NMN_biosyn"/>
    <property type="match status" value="1"/>
</dbReference>
<dbReference type="EMBL" id="CP049811">
    <property type="protein sequence ID" value="QIK42004.1"/>
    <property type="molecule type" value="Genomic_DNA"/>
</dbReference>
<dbReference type="InterPro" id="IPR015797">
    <property type="entry name" value="NUDIX_hydrolase-like_dom_sf"/>
</dbReference>
<dbReference type="AlphaFoldDB" id="A0A6G7VPS7"/>